<dbReference type="Proteomes" id="UP000005090">
    <property type="component" value="Chromosome"/>
</dbReference>
<dbReference type="eggNOG" id="ENOG5033PYM">
    <property type="taxonomic scope" value="Bacteria"/>
</dbReference>
<gene>
    <name evidence="1" type="ORF">Metal_0215</name>
</gene>
<reference evidence="1 2" key="1">
    <citation type="journal article" date="2013" name="Genome Announc.">
        <title>Genome Sequence of the Obligate Gammaproteobacterial Methanotroph Methylomicrobium album Strain BG8.</title>
        <authorList>
            <person name="Kits K.D."/>
            <person name="Kalyuzhnaya M.G."/>
            <person name="Klotz M.G."/>
            <person name="Jetten M.S."/>
            <person name="Op den Camp H.J."/>
            <person name="Vuilleumier S."/>
            <person name="Bringel F."/>
            <person name="Dispirito A.A."/>
            <person name="Murrell J.C."/>
            <person name="Bruce D."/>
            <person name="Cheng J.F."/>
            <person name="Copeland A."/>
            <person name="Goodwin L."/>
            <person name="Hauser L."/>
            <person name="Lajus A."/>
            <person name="Land M.L."/>
            <person name="Lapidus A."/>
            <person name="Lucas S."/>
            <person name="Medigue C."/>
            <person name="Pitluck S."/>
            <person name="Woyke T."/>
            <person name="Zeytun A."/>
            <person name="Stein L.Y."/>
        </authorList>
    </citation>
    <scope>NUCLEOTIDE SEQUENCE [LARGE SCALE GENOMIC DNA]</scope>
    <source>
        <strain evidence="1 2">BG8</strain>
    </source>
</reference>
<sequence>MNNAEYTLAAPRRPQKIRSRRWRLPRFSRIRTAALILGISQFLLPGLNAVEAAKADKLNGHAVVLDSGKKIIPWTPNPAHGYGEVMARAWDYFLNRVPNDPATGKPAYFSQSYLNPDTQQMANWPHNPAGLYAMLIESALKYYAYSGNLAVMQKVEELAVHQLDNGMTPSDWVWSSVPYASGDAGSLTYRGAAYGDESGRGDGTFYLEPDKVGELGYGWLQLYRFSGNVRYRDAAIHAADVLASKVRTGDSTQSPWPFRVHAQTGQIRENYCAQVVGAIALFDELIRLTLGNTADYRTARQSVWNWTMAFPMQNNVWANYFEDIPIQTDLGNINQLNPMMLARYLMEHPENDANWETHVRGLIDWAEKNFADPQYGANIIREQEEFQHPMGSHTSRYASINAMLYARTGDQVAKEKAYRAFNWATYMARPDGVVIDGPTVNSQWFTDGYGDYIRHFMTGLQAIPEWAPAGETHITGSSSIVKSVSYSAAGVDYVTADAASTEVLRVAFVPSGVSVDGQPLGQRKDLAGPGWTFSQATGVMRIRHDKGTSVKINASTGSGNNGLLGSWNAYSQSKLKVWRLGSRSGANDSTLQFNDDGAFTLTETEPLQTYVYTGHWVLVNGKKLTLELDQAGQSELMRLWTNRLEEVAAEKSLSLDDVNFSGLTFALSRPRIPKNKRVPKTVILKARGWINASANGQEIKRRFAYRNRITFLQG</sequence>
<dbReference type="EMBL" id="CM001475">
    <property type="protein sequence ID" value="EIC28080.1"/>
    <property type="molecule type" value="Genomic_DNA"/>
</dbReference>
<dbReference type="InterPro" id="IPR008928">
    <property type="entry name" value="6-hairpin_glycosidase_sf"/>
</dbReference>
<dbReference type="HOGENOM" id="CLU_386759_0_0_6"/>
<dbReference type="STRING" id="686340.Metal_0215"/>
<organism evidence="1 2">
    <name type="scientific">Methylomicrobium album BG8</name>
    <dbReference type="NCBI Taxonomy" id="686340"/>
    <lineage>
        <taxon>Bacteria</taxon>
        <taxon>Pseudomonadati</taxon>
        <taxon>Pseudomonadota</taxon>
        <taxon>Gammaproteobacteria</taxon>
        <taxon>Methylococcales</taxon>
        <taxon>Methylococcaceae</taxon>
        <taxon>Methylomicrobium</taxon>
    </lineage>
</organism>
<evidence type="ECO:0000313" key="1">
    <source>
        <dbReference type="EMBL" id="EIC28080.1"/>
    </source>
</evidence>
<evidence type="ECO:0000313" key="2">
    <source>
        <dbReference type="Proteomes" id="UP000005090"/>
    </source>
</evidence>
<keyword evidence="2" id="KW-1185">Reference proteome</keyword>
<name>H8GL81_METAL</name>
<dbReference type="RefSeq" id="WP_005368768.1">
    <property type="nucleotide sequence ID" value="NZ_CM001475.1"/>
</dbReference>
<proteinExistence type="predicted"/>
<dbReference type="SUPFAM" id="SSF48208">
    <property type="entry name" value="Six-hairpin glycosidases"/>
    <property type="match status" value="1"/>
</dbReference>
<dbReference type="GO" id="GO:0005975">
    <property type="term" value="P:carbohydrate metabolic process"/>
    <property type="evidence" value="ECO:0007669"/>
    <property type="project" value="InterPro"/>
</dbReference>
<accession>H8GL81</accession>
<protein>
    <submittedName>
        <fullName evidence="1">Uncharacterized protein</fullName>
    </submittedName>
</protein>
<dbReference type="AlphaFoldDB" id="H8GL81"/>